<comment type="caution">
    <text evidence="1">The sequence shown here is derived from an EMBL/GenBank/DDBJ whole genome shotgun (WGS) entry which is preliminary data.</text>
</comment>
<protein>
    <submittedName>
        <fullName evidence="1">Uncharacterized protein</fullName>
    </submittedName>
</protein>
<accession>A0A150GN95</accession>
<dbReference type="EMBL" id="LSYV01000014">
    <property type="protein sequence ID" value="KXZ51313.1"/>
    <property type="molecule type" value="Genomic_DNA"/>
</dbReference>
<name>A0A150GN95_GONPE</name>
<keyword evidence="2" id="KW-1185">Reference proteome</keyword>
<gene>
    <name evidence="1" type="ORF">GPECTOR_13g800</name>
</gene>
<evidence type="ECO:0000313" key="2">
    <source>
        <dbReference type="Proteomes" id="UP000075714"/>
    </source>
</evidence>
<sequence>MIDKLDNQLVELSKKVAEMETIFRFEAVRRTCCLWQLRDEAREALAGRKLTDGERGDAWNRELESMTDFKGFPKEAAMLTKFGHVPQPRVRSFHPVIIAAAVTALTRDREAYRALFQAVYKADADAVIADILQDDDDDRSQ</sequence>
<proteinExistence type="predicted"/>
<dbReference type="AlphaFoldDB" id="A0A150GN95"/>
<evidence type="ECO:0000313" key="1">
    <source>
        <dbReference type="EMBL" id="KXZ51313.1"/>
    </source>
</evidence>
<dbReference type="Proteomes" id="UP000075714">
    <property type="component" value="Unassembled WGS sequence"/>
</dbReference>
<reference evidence="2" key="1">
    <citation type="journal article" date="2016" name="Nat. Commun.">
        <title>The Gonium pectorale genome demonstrates co-option of cell cycle regulation during the evolution of multicellularity.</title>
        <authorList>
            <person name="Hanschen E.R."/>
            <person name="Marriage T.N."/>
            <person name="Ferris P.J."/>
            <person name="Hamaji T."/>
            <person name="Toyoda A."/>
            <person name="Fujiyama A."/>
            <person name="Neme R."/>
            <person name="Noguchi H."/>
            <person name="Minakuchi Y."/>
            <person name="Suzuki M."/>
            <person name="Kawai-Toyooka H."/>
            <person name="Smith D.R."/>
            <person name="Sparks H."/>
            <person name="Anderson J."/>
            <person name="Bakaric R."/>
            <person name="Luria V."/>
            <person name="Karger A."/>
            <person name="Kirschner M.W."/>
            <person name="Durand P.M."/>
            <person name="Michod R.E."/>
            <person name="Nozaki H."/>
            <person name="Olson B.J."/>
        </authorList>
    </citation>
    <scope>NUCLEOTIDE SEQUENCE [LARGE SCALE GENOMIC DNA]</scope>
    <source>
        <strain evidence="2">NIES-2863</strain>
    </source>
</reference>
<organism evidence="1 2">
    <name type="scientific">Gonium pectorale</name>
    <name type="common">Green alga</name>
    <dbReference type="NCBI Taxonomy" id="33097"/>
    <lineage>
        <taxon>Eukaryota</taxon>
        <taxon>Viridiplantae</taxon>
        <taxon>Chlorophyta</taxon>
        <taxon>core chlorophytes</taxon>
        <taxon>Chlorophyceae</taxon>
        <taxon>CS clade</taxon>
        <taxon>Chlamydomonadales</taxon>
        <taxon>Volvocaceae</taxon>
        <taxon>Gonium</taxon>
    </lineage>
</organism>